<protein>
    <submittedName>
        <fullName evidence="3">VWA domain-containing protein</fullName>
    </submittedName>
</protein>
<dbReference type="OrthoDB" id="9758211at2"/>
<organism evidence="3 4">
    <name type="scientific">Phreatobacter stygius</name>
    <dbReference type="NCBI Taxonomy" id="1940610"/>
    <lineage>
        <taxon>Bacteria</taxon>
        <taxon>Pseudomonadati</taxon>
        <taxon>Pseudomonadota</taxon>
        <taxon>Alphaproteobacteria</taxon>
        <taxon>Hyphomicrobiales</taxon>
        <taxon>Phreatobacteraceae</taxon>
        <taxon>Phreatobacter</taxon>
    </lineage>
</organism>
<sequence>MTLLDARVQGRVAPSIAGYETLGASYERAAEALAINDMADLRSWQMAVQRLADANLGGATLTAFLALSEAWPADRSPAALAAIGQSAATIGRHAGSAAARSVIAALPVAWRHLPEASDRSAVLASLESLAELAPDCLALVTGRLGALLDGAGPQGFDAWISGGLRACGHDRRQRRAYFALDSALSRRLFGLGQDADLARLDRRLAAGLTALFDVRAPIRPIKAVEDLPVPRRASFAGGLPRLPEAYPGLSGATTDAVYLAAVAHLGAHLRHSRARFAVAALKPVQIALVSLVEDARVEALALAEMPGLARLWRPFHHAPLKGETASALLQRLARGLFDPTLADDHGLVAKGRAMFAAARGRLGDPAISREIGSLLGNDLGQMRVQFNPRTHVVEPVYRDDMMGLWDFGDEAEAVMDDLALAVDAARPRRQDEETGRNRDQPAETDDRQRARPAAAAAVEDGVPVAHYPEWDHALGRRRPDWVTVLECPAPITPPAASGGSDPAVAARVAALARGAAIGRRLCRRGLREGDGLDLEACIAAAVARRAGLPPEERVFHRVMAGPRDLAVVLLLDLSESTADPGPDGRSLLQVECDAAAILAEAIEAAGDAIALHGFRSDGRDKVRAYRLKDFDEPMDVVIGARLAGLASGQSTRLGAAIRHAGTLLAPRRAFRRVLVVLTDGEPADIDVPDPAYLVEDARDAVQGLRRTGIDVFAFGIGHGPFRALGRIVGERRALRVPGVAALPARVMQLYVDLKK</sequence>
<proteinExistence type="predicted"/>
<dbReference type="InterPro" id="IPR002035">
    <property type="entry name" value="VWF_A"/>
</dbReference>
<evidence type="ECO:0000256" key="1">
    <source>
        <dbReference type="SAM" id="MobiDB-lite"/>
    </source>
</evidence>
<dbReference type="InterPro" id="IPR036465">
    <property type="entry name" value="vWFA_dom_sf"/>
</dbReference>
<dbReference type="EMBL" id="CP039690">
    <property type="protein sequence ID" value="QCI68227.1"/>
    <property type="molecule type" value="Genomic_DNA"/>
</dbReference>
<dbReference type="PROSITE" id="PS50234">
    <property type="entry name" value="VWFA"/>
    <property type="match status" value="1"/>
</dbReference>
<name>A0A4D7BKF2_9HYPH</name>
<dbReference type="Gene3D" id="3.40.50.410">
    <property type="entry name" value="von Willebrand factor, type A domain"/>
    <property type="match status" value="1"/>
</dbReference>
<dbReference type="SMART" id="SM00327">
    <property type="entry name" value="VWA"/>
    <property type="match status" value="1"/>
</dbReference>
<dbReference type="InterPro" id="IPR051928">
    <property type="entry name" value="NorD/CobT"/>
</dbReference>
<dbReference type="SUPFAM" id="SSF53300">
    <property type="entry name" value="vWA-like"/>
    <property type="match status" value="1"/>
</dbReference>
<keyword evidence="4" id="KW-1185">Reference proteome</keyword>
<feature type="compositionally biased region" description="Basic and acidic residues" evidence="1">
    <location>
        <begin position="425"/>
        <end position="449"/>
    </location>
</feature>
<dbReference type="PANTHER" id="PTHR41248">
    <property type="entry name" value="NORD PROTEIN"/>
    <property type="match status" value="1"/>
</dbReference>
<dbReference type="RefSeq" id="WP_136963646.1">
    <property type="nucleotide sequence ID" value="NZ_CP039690.1"/>
</dbReference>
<evidence type="ECO:0000259" key="2">
    <source>
        <dbReference type="PROSITE" id="PS50234"/>
    </source>
</evidence>
<reference evidence="3 4" key="1">
    <citation type="submission" date="2019-04" db="EMBL/GenBank/DDBJ databases">
        <title>Phreatobacter aquaticus sp. nov.</title>
        <authorList>
            <person name="Choi A."/>
        </authorList>
    </citation>
    <scope>NUCLEOTIDE SEQUENCE [LARGE SCALE GENOMIC DNA]</scope>
    <source>
        <strain evidence="3 4">KCTC 52518</strain>
    </source>
</reference>
<feature type="domain" description="VWFA" evidence="2">
    <location>
        <begin position="566"/>
        <end position="753"/>
    </location>
</feature>
<gene>
    <name evidence="3" type="ORF">E8M01_30775</name>
</gene>
<dbReference type="KEGG" id="pstg:E8M01_30775"/>
<dbReference type="PANTHER" id="PTHR41248:SF1">
    <property type="entry name" value="NORD PROTEIN"/>
    <property type="match status" value="1"/>
</dbReference>
<feature type="region of interest" description="Disordered" evidence="1">
    <location>
        <begin position="424"/>
        <end position="457"/>
    </location>
</feature>
<evidence type="ECO:0000313" key="3">
    <source>
        <dbReference type="EMBL" id="QCI68227.1"/>
    </source>
</evidence>
<dbReference type="AlphaFoldDB" id="A0A4D7BKF2"/>
<accession>A0A4D7BKF2</accession>
<dbReference type="Proteomes" id="UP000298781">
    <property type="component" value="Chromosome"/>
</dbReference>
<dbReference type="Pfam" id="PF00092">
    <property type="entry name" value="VWA"/>
    <property type="match status" value="1"/>
</dbReference>
<evidence type="ECO:0000313" key="4">
    <source>
        <dbReference type="Proteomes" id="UP000298781"/>
    </source>
</evidence>